<evidence type="ECO:0008006" key="5">
    <source>
        <dbReference type="Google" id="ProtNLM"/>
    </source>
</evidence>
<sequence>MKALTAYSEKTDVSEAIEEIKNKLGTAGLKAVVFFSSSSYPAEETAKLVKNEFPGATVIGCTTAGEIISGKMLKNSIVAMGLSSEMISDISIEVVEDPANTKKIEKAFESFGKYFGKPMSDLEFDKYVGIIIADGLSNSEEKVMDRIGDLTNVTFIGGSAGDDVKFEKTWVFADGKAYTNAAVLAVLKPANGFDIIKTQSFTALDKTMTATKVNEETREVIEFNGKPAAEEYAAQLGVTVEKLPELFMSHPIGVITDDDIFVRSPQQIVDGSVVRFYCNIIEGMELNILKAGDIVSSTKDAVEDKKNELKNISGLINFHCILRTLELEATGKTAEYGAVFEDIPAIGFSTYGEEYIGHINQTSTMLVFR</sequence>
<dbReference type="HOGENOM" id="CLU_047108_1_0_2"/>
<feature type="domain" description="FIST" evidence="1">
    <location>
        <begin position="27"/>
        <end position="227"/>
    </location>
</feature>
<dbReference type="SMART" id="SM00897">
    <property type="entry name" value="FIST"/>
    <property type="match status" value="1"/>
</dbReference>
<dbReference type="SMART" id="SM01204">
    <property type="entry name" value="FIST_C"/>
    <property type="match status" value="1"/>
</dbReference>
<protein>
    <recommendedName>
        <fullName evidence="5">FIST domain-containing protein</fullName>
    </recommendedName>
</protein>
<organism evidence="3 4">
    <name type="scientific">Methanolacinia petrolearia (strain DSM 11571 / OCM 486 / SEBR 4847)</name>
    <name type="common">Methanoplanus petrolearius</name>
    <dbReference type="NCBI Taxonomy" id="679926"/>
    <lineage>
        <taxon>Archaea</taxon>
        <taxon>Methanobacteriati</taxon>
        <taxon>Methanobacteriota</taxon>
        <taxon>Stenosarchaea group</taxon>
        <taxon>Methanomicrobia</taxon>
        <taxon>Methanomicrobiales</taxon>
        <taxon>Methanomicrobiaceae</taxon>
        <taxon>Methanolacinia</taxon>
    </lineage>
</organism>
<evidence type="ECO:0000259" key="2">
    <source>
        <dbReference type="SMART" id="SM01204"/>
    </source>
</evidence>
<reference evidence="3 4" key="1">
    <citation type="journal article" date="2010" name="Stand. Genomic Sci.">
        <title>Complete genome sequence of Methanoplanus petrolearius type strain (SEBR 4847).</title>
        <authorList>
            <person name="Brambilla E."/>
            <person name="Djao O.D."/>
            <person name="Daligault H."/>
            <person name="Lapidus A."/>
            <person name="Lucas S."/>
            <person name="Hammon N."/>
            <person name="Nolan M."/>
            <person name="Tice H."/>
            <person name="Cheng J.F."/>
            <person name="Han C."/>
            <person name="Tapia R."/>
            <person name="Goodwin L."/>
            <person name="Pitluck S."/>
            <person name="Liolios K."/>
            <person name="Ivanova N."/>
            <person name="Mavromatis K."/>
            <person name="Mikhailova N."/>
            <person name="Pati A."/>
            <person name="Chen A."/>
            <person name="Palaniappan K."/>
            <person name="Land M."/>
            <person name="Hauser L."/>
            <person name="Chang Y.J."/>
            <person name="Jeffries C.D."/>
            <person name="Rohde M."/>
            <person name="Spring S."/>
            <person name="Sikorski J."/>
            <person name="Goker M."/>
            <person name="Woyke T."/>
            <person name="Bristow J."/>
            <person name="Eisen J.A."/>
            <person name="Markowitz V."/>
            <person name="Hugenholtz P."/>
            <person name="Kyrpides N.C."/>
            <person name="Klenk H.P."/>
        </authorList>
    </citation>
    <scope>NUCLEOTIDE SEQUENCE [LARGE SCALE GENOMIC DNA]</scope>
    <source>
        <strain evidence="4">DSM 11571 / OCM 486 / SEBR 4847</strain>
    </source>
</reference>
<dbReference type="OrthoDB" id="140075at2157"/>
<evidence type="ECO:0000313" key="3">
    <source>
        <dbReference type="EMBL" id="ADN35679.1"/>
    </source>
</evidence>
<proteinExistence type="predicted"/>
<evidence type="ECO:0000259" key="1">
    <source>
        <dbReference type="SMART" id="SM00897"/>
    </source>
</evidence>
<dbReference type="InterPro" id="IPR013702">
    <property type="entry name" value="FIST_domain_N"/>
</dbReference>
<feature type="domain" description="FIST C-domain" evidence="2">
    <location>
        <begin position="228"/>
        <end position="357"/>
    </location>
</feature>
<dbReference type="Proteomes" id="UP000006565">
    <property type="component" value="Chromosome"/>
</dbReference>
<dbReference type="KEGG" id="mpi:Mpet_0911"/>
<gene>
    <name evidence="3" type="ordered locus">Mpet_0911</name>
</gene>
<dbReference type="eggNOG" id="arCOG02838">
    <property type="taxonomic scope" value="Archaea"/>
</dbReference>
<dbReference type="Pfam" id="PF08495">
    <property type="entry name" value="FIST"/>
    <property type="match status" value="1"/>
</dbReference>
<dbReference type="PANTHER" id="PTHR40252">
    <property type="entry name" value="BLR0328 PROTEIN"/>
    <property type="match status" value="1"/>
</dbReference>
<dbReference type="GeneID" id="9743370"/>
<dbReference type="RefSeq" id="WP_013328857.1">
    <property type="nucleotide sequence ID" value="NC_014507.1"/>
</dbReference>
<name>E1RJN2_METP4</name>
<dbReference type="EMBL" id="CP002117">
    <property type="protein sequence ID" value="ADN35679.1"/>
    <property type="molecule type" value="Genomic_DNA"/>
</dbReference>
<dbReference type="STRING" id="679926.Mpet_0911"/>
<evidence type="ECO:0000313" key="4">
    <source>
        <dbReference type="Proteomes" id="UP000006565"/>
    </source>
</evidence>
<dbReference type="Pfam" id="PF10442">
    <property type="entry name" value="FIST_C"/>
    <property type="match status" value="1"/>
</dbReference>
<dbReference type="AlphaFoldDB" id="E1RJN2"/>
<dbReference type="InterPro" id="IPR019494">
    <property type="entry name" value="FIST_C"/>
</dbReference>
<accession>E1RJN2</accession>
<keyword evidence="4" id="KW-1185">Reference proteome</keyword>
<dbReference type="PANTHER" id="PTHR40252:SF2">
    <property type="entry name" value="BLR0328 PROTEIN"/>
    <property type="match status" value="1"/>
</dbReference>